<evidence type="ECO:0000256" key="4">
    <source>
        <dbReference type="ARBA" id="ARBA00022692"/>
    </source>
</evidence>
<reference evidence="9" key="2">
    <citation type="submission" date="2020-08" db="EMBL/GenBank/DDBJ databases">
        <authorList>
            <person name="Chen M."/>
            <person name="Teng W."/>
            <person name="Zhao L."/>
            <person name="Hu C."/>
            <person name="Zhou Y."/>
            <person name="Han B."/>
            <person name="Song L."/>
            <person name="Shu W."/>
        </authorList>
    </citation>
    <scope>NUCLEOTIDE SEQUENCE</scope>
    <source>
        <strain evidence="9">FACHB-1277</strain>
    </source>
</reference>
<dbReference type="InterPro" id="IPR000515">
    <property type="entry name" value="MetI-like"/>
</dbReference>
<dbReference type="InterPro" id="IPR035906">
    <property type="entry name" value="MetI-like_sf"/>
</dbReference>
<dbReference type="PANTHER" id="PTHR43744:SF3">
    <property type="entry name" value="LACTOSE TRANSPORT SYSTEM PERMEASE PROTEIN LACG"/>
    <property type="match status" value="1"/>
</dbReference>
<feature type="transmembrane region" description="Helical" evidence="7">
    <location>
        <begin position="122"/>
        <end position="146"/>
    </location>
</feature>
<name>A0A926Z6G8_9CYAN</name>
<sequence>MKLFKSKPYQSSLTPNLAQNLVPSILFFVLLIAIAIITVFPLLWLVSNAFKSPSENIFQSVPQLLPSQPTIANLVKVWQNSRFDLYLWNSFLVSSITVILNLLFCSLAAFPLARMDFKGREVIFWAIVGTTMIPFQITMIPLYILAVKLNLQNTYAGLIFPYIISAFGIFLLRQAFQTVPKEMEEAARIDGCSSIGIWWHIMLPSANPALITLAVFTFVAMWGDFLWPLVIVDKPALYTLPRGIASLASAFSEDWRLIAAGSVISLLPVFIVFIFLQRYIIPTESSSGVKG</sequence>
<evidence type="ECO:0000313" key="10">
    <source>
        <dbReference type="Proteomes" id="UP000631421"/>
    </source>
</evidence>
<dbReference type="GO" id="GO:0005886">
    <property type="term" value="C:plasma membrane"/>
    <property type="evidence" value="ECO:0007669"/>
    <property type="project" value="UniProtKB-SubCell"/>
</dbReference>
<keyword evidence="4 7" id="KW-0812">Transmembrane</keyword>
<gene>
    <name evidence="9" type="ORF">H6F44_11280</name>
</gene>
<protein>
    <submittedName>
        <fullName evidence="9">Carbohydrate ABC transporter permease</fullName>
    </submittedName>
</protein>
<keyword evidence="6 7" id="KW-0472">Membrane</keyword>
<dbReference type="Pfam" id="PF00528">
    <property type="entry name" value="BPD_transp_1"/>
    <property type="match status" value="1"/>
</dbReference>
<dbReference type="Proteomes" id="UP000631421">
    <property type="component" value="Unassembled WGS sequence"/>
</dbReference>
<evidence type="ECO:0000313" key="9">
    <source>
        <dbReference type="EMBL" id="MBD2150697.1"/>
    </source>
</evidence>
<dbReference type="RefSeq" id="WP_190351058.1">
    <property type="nucleotide sequence ID" value="NZ_JACJPY010000031.1"/>
</dbReference>
<evidence type="ECO:0000256" key="1">
    <source>
        <dbReference type="ARBA" id="ARBA00004651"/>
    </source>
</evidence>
<dbReference type="PROSITE" id="PS50928">
    <property type="entry name" value="ABC_TM1"/>
    <property type="match status" value="1"/>
</dbReference>
<dbReference type="PANTHER" id="PTHR43744">
    <property type="entry name" value="ABC TRANSPORTER PERMEASE PROTEIN MG189-RELATED-RELATED"/>
    <property type="match status" value="1"/>
</dbReference>
<reference evidence="9" key="1">
    <citation type="journal article" date="2015" name="ISME J.">
        <title>Draft Genome Sequence of Streptomyces incarnatus NRRL8089, which Produces the Nucleoside Antibiotic Sinefungin.</title>
        <authorList>
            <person name="Oshima K."/>
            <person name="Hattori M."/>
            <person name="Shimizu H."/>
            <person name="Fukuda K."/>
            <person name="Nemoto M."/>
            <person name="Inagaki K."/>
            <person name="Tamura T."/>
        </authorList>
    </citation>
    <scope>NUCLEOTIDE SEQUENCE</scope>
    <source>
        <strain evidence="9">FACHB-1277</strain>
    </source>
</reference>
<dbReference type="EMBL" id="JACJPY010000031">
    <property type="protein sequence ID" value="MBD2150697.1"/>
    <property type="molecule type" value="Genomic_DNA"/>
</dbReference>
<comment type="subcellular location">
    <subcellularLocation>
        <location evidence="1 7">Cell membrane</location>
        <topology evidence="1 7">Multi-pass membrane protein</topology>
    </subcellularLocation>
</comment>
<evidence type="ECO:0000256" key="7">
    <source>
        <dbReference type="RuleBase" id="RU363032"/>
    </source>
</evidence>
<proteinExistence type="inferred from homology"/>
<comment type="similarity">
    <text evidence="7">Belongs to the binding-protein-dependent transport system permease family.</text>
</comment>
<feature type="transmembrane region" description="Helical" evidence="7">
    <location>
        <begin position="86"/>
        <end position="110"/>
    </location>
</feature>
<dbReference type="GO" id="GO:0055085">
    <property type="term" value="P:transmembrane transport"/>
    <property type="evidence" value="ECO:0007669"/>
    <property type="project" value="InterPro"/>
</dbReference>
<keyword evidence="5 7" id="KW-1133">Transmembrane helix</keyword>
<comment type="caution">
    <text evidence="9">The sequence shown here is derived from an EMBL/GenBank/DDBJ whole genome shotgun (WGS) entry which is preliminary data.</text>
</comment>
<keyword evidence="2 7" id="KW-0813">Transport</keyword>
<evidence type="ECO:0000259" key="8">
    <source>
        <dbReference type="PROSITE" id="PS50928"/>
    </source>
</evidence>
<dbReference type="Gene3D" id="1.10.3720.10">
    <property type="entry name" value="MetI-like"/>
    <property type="match status" value="1"/>
</dbReference>
<feature type="domain" description="ABC transmembrane type-1" evidence="8">
    <location>
        <begin position="87"/>
        <end position="276"/>
    </location>
</feature>
<feature type="transmembrane region" description="Helical" evidence="7">
    <location>
        <begin position="158"/>
        <end position="176"/>
    </location>
</feature>
<feature type="transmembrane region" description="Helical" evidence="7">
    <location>
        <begin position="21"/>
        <end position="46"/>
    </location>
</feature>
<feature type="transmembrane region" description="Helical" evidence="7">
    <location>
        <begin position="197"/>
        <end position="222"/>
    </location>
</feature>
<keyword evidence="3" id="KW-1003">Cell membrane</keyword>
<evidence type="ECO:0000256" key="6">
    <source>
        <dbReference type="ARBA" id="ARBA00023136"/>
    </source>
</evidence>
<keyword evidence="10" id="KW-1185">Reference proteome</keyword>
<feature type="transmembrane region" description="Helical" evidence="7">
    <location>
        <begin position="257"/>
        <end position="276"/>
    </location>
</feature>
<dbReference type="SUPFAM" id="SSF161098">
    <property type="entry name" value="MetI-like"/>
    <property type="match status" value="1"/>
</dbReference>
<evidence type="ECO:0000256" key="3">
    <source>
        <dbReference type="ARBA" id="ARBA00022475"/>
    </source>
</evidence>
<dbReference type="AlphaFoldDB" id="A0A926Z6G8"/>
<organism evidence="9 10">
    <name type="scientific">Pseudanabaena cinerea FACHB-1277</name>
    <dbReference type="NCBI Taxonomy" id="2949581"/>
    <lineage>
        <taxon>Bacteria</taxon>
        <taxon>Bacillati</taxon>
        <taxon>Cyanobacteriota</taxon>
        <taxon>Cyanophyceae</taxon>
        <taxon>Pseudanabaenales</taxon>
        <taxon>Pseudanabaenaceae</taxon>
        <taxon>Pseudanabaena</taxon>
        <taxon>Pseudanabaena cinerea</taxon>
    </lineage>
</organism>
<dbReference type="CDD" id="cd06261">
    <property type="entry name" value="TM_PBP2"/>
    <property type="match status" value="1"/>
</dbReference>
<accession>A0A926Z6G8</accession>
<evidence type="ECO:0000256" key="5">
    <source>
        <dbReference type="ARBA" id="ARBA00022989"/>
    </source>
</evidence>
<evidence type="ECO:0000256" key="2">
    <source>
        <dbReference type="ARBA" id="ARBA00022448"/>
    </source>
</evidence>